<reference evidence="5" key="1">
    <citation type="submission" date="2020-11" db="EMBL/GenBank/DDBJ databases">
        <authorList>
            <person name="Tran Van P."/>
        </authorList>
    </citation>
    <scope>NUCLEOTIDE SEQUENCE</scope>
</reference>
<name>A0A7R9Q8F3_9ACAR</name>
<dbReference type="Proteomes" id="UP000759131">
    <property type="component" value="Unassembled WGS sequence"/>
</dbReference>
<evidence type="ECO:0000259" key="4">
    <source>
        <dbReference type="PROSITE" id="PS50095"/>
    </source>
</evidence>
<dbReference type="PRINTS" id="PR00080">
    <property type="entry name" value="SDRFAMILY"/>
</dbReference>
<dbReference type="PROSITE" id="PS50095">
    <property type="entry name" value="PLAT"/>
    <property type="match status" value="1"/>
</dbReference>
<dbReference type="EMBL" id="CAJPIZ010015518">
    <property type="protein sequence ID" value="CAG2115309.1"/>
    <property type="molecule type" value="Genomic_DNA"/>
</dbReference>
<accession>A0A7R9Q8F3</accession>
<organism evidence="5">
    <name type="scientific">Medioppia subpectinata</name>
    <dbReference type="NCBI Taxonomy" id="1979941"/>
    <lineage>
        <taxon>Eukaryota</taxon>
        <taxon>Metazoa</taxon>
        <taxon>Ecdysozoa</taxon>
        <taxon>Arthropoda</taxon>
        <taxon>Chelicerata</taxon>
        <taxon>Arachnida</taxon>
        <taxon>Acari</taxon>
        <taxon>Acariformes</taxon>
        <taxon>Sarcoptiformes</taxon>
        <taxon>Oribatida</taxon>
        <taxon>Brachypylina</taxon>
        <taxon>Oppioidea</taxon>
        <taxon>Oppiidae</taxon>
        <taxon>Medioppia</taxon>
    </lineage>
</organism>
<feature type="non-terminal residue" evidence="5">
    <location>
        <position position="338"/>
    </location>
</feature>
<dbReference type="Gene3D" id="3.40.50.720">
    <property type="entry name" value="NAD(P)-binding Rossmann-like Domain"/>
    <property type="match status" value="2"/>
</dbReference>
<dbReference type="AlphaFoldDB" id="A0A7R9Q8F3"/>
<dbReference type="GO" id="GO:0016491">
    <property type="term" value="F:oxidoreductase activity"/>
    <property type="evidence" value="ECO:0007669"/>
    <property type="project" value="UniProtKB-KW"/>
</dbReference>
<evidence type="ECO:0000256" key="1">
    <source>
        <dbReference type="ARBA" id="ARBA00023002"/>
    </source>
</evidence>
<evidence type="ECO:0000313" key="6">
    <source>
        <dbReference type="Proteomes" id="UP000759131"/>
    </source>
</evidence>
<dbReference type="CDD" id="cd05327">
    <property type="entry name" value="retinol-DH_like_SDR_c_like"/>
    <property type="match status" value="1"/>
</dbReference>
<dbReference type="InterPro" id="IPR001024">
    <property type="entry name" value="PLAT/LH2_dom"/>
</dbReference>
<protein>
    <recommendedName>
        <fullName evidence="4">PLAT domain-containing protein</fullName>
    </recommendedName>
</protein>
<keyword evidence="6" id="KW-1185">Reference proteome</keyword>
<dbReference type="EMBL" id="OC870093">
    <property type="protein sequence ID" value="CAD7634879.1"/>
    <property type="molecule type" value="Genomic_DNA"/>
</dbReference>
<dbReference type="InterPro" id="IPR002347">
    <property type="entry name" value="SDR_fam"/>
</dbReference>
<dbReference type="PANTHER" id="PTHR43157">
    <property type="entry name" value="PHOSPHATIDYLINOSITOL-GLYCAN BIOSYNTHESIS CLASS F PROTEIN-RELATED"/>
    <property type="match status" value="1"/>
</dbReference>
<dbReference type="SUPFAM" id="SSF51735">
    <property type="entry name" value="NAD(P)-binding Rossmann-fold domains"/>
    <property type="match status" value="2"/>
</dbReference>
<evidence type="ECO:0000256" key="2">
    <source>
        <dbReference type="PROSITE-ProRule" id="PRU00152"/>
    </source>
</evidence>
<feature type="domain" description="PLAT" evidence="4">
    <location>
        <begin position="310"/>
        <end position="338"/>
    </location>
</feature>
<evidence type="ECO:0000256" key="3">
    <source>
        <dbReference type="RuleBase" id="RU000363"/>
    </source>
</evidence>
<dbReference type="InterPro" id="IPR036291">
    <property type="entry name" value="NAD(P)-bd_dom_sf"/>
</dbReference>
<dbReference type="PANTHER" id="PTHR43157:SF31">
    <property type="entry name" value="PHOSPHATIDYLINOSITOL-GLYCAN BIOSYNTHESIS CLASS F PROTEIN"/>
    <property type="match status" value="1"/>
</dbReference>
<sequence>MGRRRLAISNKRLNGQVVVVTGGNTGIGKETAYQLTLREAKVYIGCRDQTRGGAAVKDILSLNPKANIKLLSLDLSSLTSVRKCVEELSGLETKVDILINNAGVRCPELQTVDGFEMQIGTNHLGHFLFTLHLIPLLKKAPAGRIVTVASALHNFGQIDLQNINLRNGAYHPFFSYAQSKLANVLFSRELAKRLRHSNINTYSLDPGVVNTDLNRHFDKSAPREGTGANDGPWLKRKLLITTYMGCQTTLYCALEDGLANESGFYYENCVRVDHMIPEVTDDKMAKRMVAYEFGTNVMNMRRKCKSERRLDGKVVVITGANTGIGKETALQLSLRGAK</sequence>
<gene>
    <name evidence="5" type="ORF">OSB1V03_LOCUS15272</name>
</gene>
<dbReference type="Pfam" id="PF00106">
    <property type="entry name" value="adh_short"/>
    <property type="match status" value="1"/>
</dbReference>
<comment type="similarity">
    <text evidence="3">Belongs to the short-chain dehydrogenases/reductases (SDR) family.</text>
</comment>
<dbReference type="OrthoDB" id="191139at2759"/>
<keyword evidence="1" id="KW-0560">Oxidoreductase</keyword>
<comment type="caution">
    <text evidence="2">Lacks conserved residue(s) required for the propagation of feature annotation.</text>
</comment>
<proteinExistence type="inferred from homology"/>
<evidence type="ECO:0000313" key="5">
    <source>
        <dbReference type="EMBL" id="CAD7634879.1"/>
    </source>
</evidence>
<dbReference type="PRINTS" id="PR00081">
    <property type="entry name" value="GDHRDH"/>
</dbReference>